<comment type="caution">
    <text evidence="1">The sequence shown here is derived from an EMBL/GenBank/DDBJ whole genome shotgun (WGS) entry which is preliminary data.</text>
</comment>
<accession>A0ACC0PQN8</accession>
<reference evidence="1" key="1">
    <citation type="submission" date="2022-02" db="EMBL/GenBank/DDBJ databases">
        <title>Plant Genome Project.</title>
        <authorList>
            <person name="Zhang R.-G."/>
        </authorList>
    </citation>
    <scope>NUCLEOTIDE SEQUENCE</scope>
    <source>
        <strain evidence="1">AT1</strain>
    </source>
</reference>
<sequence length="656" mass="73027">MDRNSNNNQPRGTGNSGRGRGHNGHSCGGGRGAGSGGQTQFGGRHWAKLANRSRGRMRQNGGSYRPQQQSGGQMGQVGGSYMPQQQQTGVQMGRGVGPLKVEPVEVNGSGRFGGGGEAWVVEWRRPRQQQNGGRGVGPTRGEAVAVNRSGGHGSGRDSHGLHTQPRALPGSVILWFLFDHGYIFSEKGNECFETHLIEQDGMLNGVEFDKFLEKVNLAACGLNYAVVSIMGPQSSGIVESHFDTWSKTTQGIWLARCAGIEPCTLVMDVEGSDGGERGEDDTAFEKRSGLFALAVSHIVLINMFQTCIGLENGASKPLWKNVLEGILRLFSPRKTTLMFVIRDLVRTPLEVLERRLRKDIQKVMYLVFLLNLHVVGSQIICLLQIWDSIPKPEGHNRTPLSTFFNVEVVGLPNYLEREEQFQEQVYNLRRRFIHSIAPGGLAGDRRDTIRGSDFSLSAQEIWKTIKEDRTLDLPKHMVMVATIRCGEIVDKKLKAFVANEERRQLEKGAQTNPTPGFRKKYSSIINSCLHEYDVETAYFDEGVRSEKRNHLEEKLMPLVQSAFQSILANIGSRTLEEFKKAFANALQNGKDLTVAAIEFQQACMKSFDCRCADVIVEHANYNTFEVREKLQREIVLHTLQVHLDKKPSVTTPVEYS</sequence>
<organism evidence="1 2">
    <name type="scientific">Rhododendron molle</name>
    <name type="common">Chinese azalea</name>
    <name type="synonym">Azalea mollis</name>
    <dbReference type="NCBI Taxonomy" id="49168"/>
    <lineage>
        <taxon>Eukaryota</taxon>
        <taxon>Viridiplantae</taxon>
        <taxon>Streptophyta</taxon>
        <taxon>Embryophyta</taxon>
        <taxon>Tracheophyta</taxon>
        <taxon>Spermatophyta</taxon>
        <taxon>Magnoliopsida</taxon>
        <taxon>eudicotyledons</taxon>
        <taxon>Gunneridae</taxon>
        <taxon>Pentapetalae</taxon>
        <taxon>asterids</taxon>
        <taxon>Ericales</taxon>
        <taxon>Ericaceae</taxon>
        <taxon>Ericoideae</taxon>
        <taxon>Rhodoreae</taxon>
        <taxon>Rhododendron</taxon>
    </lineage>
</organism>
<dbReference type="EMBL" id="CM046389">
    <property type="protein sequence ID" value="KAI8567454.1"/>
    <property type="molecule type" value="Genomic_DNA"/>
</dbReference>
<name>A0ACC0PQN8_RHOML</name>
<protein>
    <submittedName>
        <fullName evidence="1">Uncharacterized protein</fullName>
    </submittedName>
</protein>
<gene>
    <name evidence="1" type="ORF">RHMOL_Rhmol02G0123200</name>
</gene>
<keyword evidence="2" id="KW-1185">Reference proteome</keyword>
<proteinExistence type="predicted"/>
<dbReference type="Proteomes" id="UP001062846">
    <property type="component" value="Chromosome 2"/>
</dbReference>
<evidence type="ECO:0000313" key="2">
    <source>
        <dbReference type="Proteomes" id="UP001062846"/>
    </source>
</evidence>
<evidence type="ECO:0000313" key="1">
    <source>
        <dbReference type="EMBL" id="KAI8567454.1"/>
    </source>
</evidence>